<dbReference type="RefSeq" id="WP_346581088.1">
    <property type="nucleotide sequence ID" value="NZ_JBDJLH010000004.1"/>
</dbReference>
<reference evidence="2 3" key="1">
    <citation type="submission" date="2024-04" db="EMBL/GenBank/DDBJ databases">
        <title>WGS of bacteria from Torrens River.</title>
        <authorList>
            <person name="Wyrsch E.R."/>
            <person name="Drigo B."/>
        </authorList>
    </citation>
    <scope>NUCLEOTIDE SEQUENCE [LARGE SCALE GENOMIC DNA]</scope>
    <source>
        <strain evidence="2 3">TWI391</strain>
    </source>
</reference>
<evidence type="ECO:0000313" key="2">
    <source>
        <dbReference type="EMBL" id="MEN5377246.1"/>
    </source>
</evidence>
<name>A0ABV0BR75_9SPHI</name>
<feature type="compositionally biased region" description="Polar residues" evidence="1">
    <location>
        <begin position="1"/>
        <end position="12"/>
    </location>
</feature>
<dbReference type="EMBL" id="JBDJNQ010000003">
    <property type="protein sequence ID" value="MEN5377246.1"/>
    <property type="molecule type" value="Genomic_DNA"/>
</dbReference>
<sequence length="43" mass="4696">MNFTESKATKPSTVDIGQGTAEEKVPNPNSDKGNLIIKRKYST</sequence>
<evidence type="ECO:0000313" key="3">
    <source>
        <dbReference type="Proteomes" id="UP001409291"/>
    </source>
</evidence>
<dbReference type="Proteomes" id="UP001409291">
    <property type="component" value="Unassembled WGS sequence"/>
</dbReference>
<gene>
    <name evidence="2" type="ORF">ABE541_08245</name>
</gene>
<organism evidence="2 3">
    <name type="scientific">Sphingobacterium kitahiroshimense</name>
    <dbReference type="NCBI Taxonomy" id="470446"/>
    <lineage>
        <taxon>Bacteria</taxon>
        <taxon>Pseudomonadati</taxon>
        <taxon>Bacteroidota</taxon>
        <taxon>Sphingobacteriia</taxon>
        <taxon>Sphingobacteriales</taxon>
        <taxon>Sphingobacteriaceae</taxon>
        <taxon>Sphingobacterium</taxon>
    </lineage>
</organism>
<comment type="caution">
    <text evidence="2">The sequence shown here is derived from an EMBL/GenBank/DDBJ whole genome shotgun (WGS) entry which is preliminary data.</text>
</comment>
<accession>A0ABV0BR75</accession>
<proteinExistence type="predicted"/>
<protein>
    <submittedName>
        <fullName evidence="2">Uncharacterized protein</fullName>
    </submittedName>
</protein>
<feature type="region of interest" description="Disordered" evidence="1">
    <location>
        <begin position="1"/>
        <end position="43"/>
    </location>
</feature>
<keyword evidence="3" id="KW-1185">Reference proteome</keyword>
<evidence type="ECO:0000256" key="1">
    <source>
        <dbReference type="SAM" id="MobiDB-lite"/>
    </source>
</evidence>